<dbReference type="Proteomes" id="UP000234865">
    <property type="component" value="Unassembled WGS sequence"/>
</dbReference>
<accession>A0A2N5WC17</accession>
<dbReference type="AlphaFoldDB" id="A0A2N5WC17"/>
<dbReference type="InterPro" id="IPR046897">
    <property type="entry name" value="ABC-3C_MC6"/>
</dbReference>
<evidence type="ECO:0000313" key="1">
    <source>
        <dbReference type="EMBL" id="PLW59756.1"/>
    </source>
</evidence>
<proteinExistence type="predicted"/>
<dbReference type="Pfam" id="PF20293">
    <property type="entry name" value="MC6"/>
    <property type="match status" value="1"/>
</dbReference>
<protein>
    <submittedName>
        <fullName evidence="1">Uncharacterized protein</fullName>
    </submittedName>
</protein>
<evidence type="ECO:0000313" key="2">
    <source>
        <dbReference type="Proteomes" id="UP000234865"/>
    </source>
</evidence>
<comment type="caution">
    <text evidence="1">The sequence shown here is derived from an EMBL/GenBank/DDBJ whole genome shotgun (WGS) entry which is preliminary data.</text>
</comment>
<dbReference type="EMBL" id="PKRZ01000001">
    <property type="protein sequence ID" value="PLW59756.1"/>
    <property type="molecule type" value="Genomic_DNA"/>
</dbReference>
<sequence>MILPKKHLTLDESYLGFGAFLLMSLNSGEDVDSLWEKYISAFGSNKYSVKFSFDEFIIVIDFLFIIGAIRMEKGKLYRETT</sequence>
<organism evidence="1 2">
    <name type="scientific">Lactococcus lactis subsp. lactis</name>
    <name type="common">Streptococcus lactis</name>
    <dbReference type="NCBI Taxonomy" id="1360"/>
    <lineage>
        <taxon>Bacteria</taxon>
        <taxon>Bacillati</taxon>
        <taxon>Bacillota</taxon>
        <taxon>Bacilli</taxon>
        <taxon>Lactobacillales</taxon>
        <taxon>Streptococcaceae</taxon>
        <taxon>Lactococcus</taxon>
    </lineage>
</organism>
<gene>
    <name evidence="1" type="ORF">CYU10_000647</name>
</gene>
<reference evidence="2" key="1">
    <citation type="submission" date="2016-08" db="EMBL/GenBank/DDBJ databases">
        <title>Comparative genomics of Lactococcus lactis strain WFLU12 isolated from the gastrointestinal tract of wild olive flounder (Paralichythys olivaceus).</title>
        <authorList>
            <person name="Nguyen T.L."/>
            <person name="Kim D.-H."/>
        </authorList>
    </citation>
    <scope>NUCLEOTIDE SEQUENCE [LARGE SCALE GENOMIC DNA]</scope>
    <source>
        <strain evidence="2">WFLU12</strain>
    </source>
</reference>
<name>A0A2N5WC17_LACLL</name>